<protein>
    <submittedName>
        <fullName evidence="2">Uncharacterized protein</fullName>
    </submittedName>
</protein>
<keyword evidence="3" id="KW-1185">Reference proteome</keyword>
<dbReference type="EMBL" id="JBCGBO010000025">
    <property type="protein sequence ID" value="KAK9175478.1"/>
    <property type="molecule type" value="Genomic_DNA"/>
</dbReference>
<sequence>MLPIQLHIIYKAKKHCKWLIEPNEYSLLQLKNKVVKITSQDGLTTPESVQLLVTRPRNNVEVIVDTDAMLRIMFMVYDSLQVPVFKVTVLPTLRPDLKLGGVIQSLLHALGVQLSAKQVAWVNESGNEPPSRPGGIHGPQINLAENVGCETDVDEDESHSKSEGRDEPQIVRNENVQQNVDDNDDDDWLSDFNKEFATGGSRINHQNIAEDAEVMDDGGSSSDDE</sequence>
<dbReference type="AlphaFoldDB" id="A0AAP0LHL7"/>
<reference evidence="2 3" key="1">
    <citation type="submission" date="2024-05" db="EMBL/GenBank/DDBJ databases">
        <title>Haplotype-resolved chromosome-level genome assembly of Huyou (Citrus changshanensis).</title>
        <authorList>
            <person name="Miao C."/>
            <person name="Chen W."/>
            <person name="Wu Y."/>
            <person name="Wang L."/>
            <person name="Zhao S."/>
            <person name="Grierson D."/>
            <person name="Xu C."/>
            <person name="Chen K."/>
        </authorList>
    </citation>
    <scope>NUCLEOTIDE SEQUENCE [LARGE SCALE GENOMIC DNA]</scope>
    <source>
        <strain evidence="2">01-14</strain>
        <tissue evidence="2">Leaf</tissue>
    </source>
</reference>
<evidence type="ECO:0000313" key="3">
    <source>
        <dbReference type="Proteomes" id="UP001428341"/>
    </source>
</evidence>
<feature type="region of interest" description="Disordered" evidence="1">
    <location>
        <begin position="150"/>
        <end position="225"/>
    </location>
</feature>
<dbReference type="Proteomes" id="UP001428341">
    <property type="component" value="Unassembled WGS sequence"/>
</dbReference>
<evidence type="ECO:0000313" key="2">
    <source>
        <dbReference type="EMBL" id="KAK9175478.1"/>
    </source>
</evidence>
<feature type="compositionally biased region" description="Acidic residues" evidence="1">
    <location>
        <begin position="210"/>
        <end position="225"/>
    </location>
</feature>
<comment type="caution">
    <text evidence="2">The sequence shown here is derived from an EMBL/GenBank/DDBJ whole genome shotgun (WGS) entry which is preliminary data.</text>
</comment>
<accession>A0AAP0LHL7</accession>
<gene>
    <name evidence="2" type="ORF">WN944_027485</name>
</gene>
<evidence type="ECO:0000256" key="1">
    <source>
        <dbReference type="SAM" id="MobiDB-lite"/>
    </source>
</evidence>
<feature type="compositionally biased region" description="Basic and acidic residues" evidence="1">
    <location>
        <begin position="158"/>
        <end position="169"/>
    </location>
</feature>
<proteinExistence type="predicted"/>
<name>A0AAP0LHL7_9ROSI</name>
<organism evidence="2 3">
    <name type="scientific">Citrus x changshan-huyou</name>
    <dbReference type="NCBI Taxonomy" id="2935761"/>
    <lineage>
        <taxon>Eukaryota</taxon>
        <taxon>Viridiplantae</taxon>
        <taxon>Streptophyta</taxon>
        <taxon>Embryophyta</taxon>
        <taxon>Tracheophyta</taxon>
        <taxon>Spermatophyta</taxon>
        <taxon>Magnoliopsida</taxon>
        <taxon>eudicotyledons</taxon>
        <taxon>Gunneridae</taxon>
        <taxon>Pentapetalae</taxon>
        <taxon>rosids</taxon>
        <taxon>malvids</taxon>
        <taxon>Sapindales</taxon>
        <taxon>Rutaceae</taxon>
        <taxon>Aurantioideae</taxon>
        <taxon>Citrus</taxon>
    </lineage>
</organism>